<accession>A0A0C2MDV5</accession>
<organism evidence="1 2">
    <name type="scientific">Thelohanellus kitauei</name>
    <name type="common">Myxosporean</name>
    <dbReference type="NCBI Taxonomy" id="669202"/>
    <lineage>
        <taxon>Eukaryota</taxon>
        <taxon>Metazoa</taxon>
        <taxon>Cnidaria</taxon>
        <taxon>Myxozoa</taxon>
        <taxon>Myxosporea</taxon>
        <taxon>Bivalvulida</taxon>
        <taxon>Platysporina</taxon>
        <taxon>Myxobolidae</taxon>
        <taxon>Thelohanellus</taxon>
    </lineage>
</organism>
<comment type="caution">
    <text evidence="1">The sequence shown here is derived from an EMBL/GenBank/DDBJ whole genome shotgun (WGS) entry which is preliminary data.</text>
</comment>
<keyword evidence="2" id="KW-1185">Reference proteome</keyword>
<evidence type="ECO:0000313" key="2">
    <source>
        <dbReference type="Proteomes" id="UP000031668"/>
    </source>
</evidence>
<evidence type="ECO:0000313" key="1">
    <source>
        <dbReference type="EMBL" id="KII62479.1"/>
    </source>
</evidence>
<sequence length="130" mass="15416">MTNFLILGTTSKIYKLLITPNGEHLIKNYPIEVVLNKDIILNNSLAYDYAQHHLYTFLDKHITRFEVDSNKTQVLYYTNETISDMIYDPLSHMLIYLTEKKKLKILSLLTSYEHIVSDNITWFRYSAQHR</sequence>
<name>A0A0C2MDV5_THEKT</name>
<reference evidence="1 2" key="1">
    <citation type="journal article" date="2014" name="Genome Biol. Evol.">
        <title>The genome of the myxosporean Thelohanellus kitauei shows adaptations to nutrient acquisition within its fish host.</title>
        <authorList>
            <person name="Yang Y."/>
            <person name="Xiong J."/>
            <person name="Zhou Z."/>
            <person name="Huo F."/>
            <person name="Miao W."/>
            <person name="Ran C."/>
            <person name="Liu Y."/>
            <person name="Zhang J."/>
            <person name="Feng J."/>
            <person name="Wang M."/>
            <person name="Wang M."/>
            <person name="Wang L."/>
            <person name="Yao B."/>
        </authorList>
    </citation>
    <scope>NUCLEOTIDE SEQUENCE [LARGE SCALE GENOMIC DNA]</scope>
    <source>
        <strain evidence="1">Wuqing</strain>
    </source>
</reference>
<proteinExistence type="predicted"/>
<gene>
    <name evidence="1" type="ORF">RF11_12454</name>
</gene>
<protein>
    <submittedName>
        <fullName evidence="1">Uncharacterized protein</fullName>
    </submittedName>
</protein>
<dbReference type="Proteomes" id="UP000031668">
    <property type="component" value="Unassembled WGS sequence"/>
</dbReference>
<dbReference type="AlphaFoldDB" id="A0A0C2MDV5"/>
<dbReference type="EMBL" id="JWZT01004972">
    <property type="protein sequence ID" value="KII62479.1"/>
    <property type="molecule type" value="Genomic_DNA"/>
</dbReference>